<accession>A0A5N6S736</accession>
<dbReference type="EMBL" id="QDAG01000003">
    <property type="protein sequence ID" value="KAE8129273.1"/>
    <property type="molecule type" value="Genomic_DNA"/>
</dbReference>
<protein>
    <recommendedName>
        <fullName evidence="3">Helix-turn-helix domain-containing protein</fullName>
    </recommendedName>
</protein>
<evidence type="ECO:0000313" key="1">
    <source>
        <dbReference type="EMBL" id="KAE8129273.1"/>
    </source>
</evidence>
<proteinExistence type="predicted"/>
<evidence type="ECO:0000313" key="2">
    <source>
        <dbReference type="Proteomes" id="UP000325415"/>
    </source>
</evidence>
<dbReference type="AlphaFoldDB" id="A0A5N6S736"/>
<keyword evidence="2" id="KW-1185">Reference proteome</keyword>
<evidence type="ECO:0008006" key="3">
    <source>
        <dbReference type="Google" id="ProtNLM"/>
    </source>
</evidence>
<comment type="caution">
    <text evidence="1">The sequence shown here is derived from an EMBL/GenBank/DDBJ whole genome shotgun (WGS) entry which is preliminary data.</text>
</comment>
<gene>
    <name evidence="1" type="ORF">DDE84_04215</name>
</gene>
<sequence>MEAGRGLPEWGWRRAFLPRLDAEEAAEAVRLHKQGVSLQTVARAMRVSRRHVTQAVRAAHIRVH</sequence>
<organism evidence="1 2">
    <name type="scientific">Bifidobacterium tibiigranuli</name>
    <dbReference type="NCBI Taxonomy" id="2172043"/>
    <lineage>
        <taxon>Bacteria</taxon>
        <taxon>Bacillati</taxon>
        <taxon>Actinomycetota</taxon>
        <taxon>Actinomycetes</taxon>
        <taxon>Bifidobacteriales</taxon>
        <taxon>Bifidobacteriaceae</taxon>
        <taxon>Bifidobacterium</taxon>
    </lineage>
</organism>
<name>A0A5N6S736_9BIFI</name>
<dbReference type="Pfam" id="PF13384">
    <property type="entry name" value="HTH_23"/>
    <property type="match status" value="1"/>
</dbReference>
<reference evidence="1 2" key="1">
    <citation type="submission" date="2018-04" db="EMBL/GenBank/DDBJ databases">
        <authorList>
            <person name="Eckel V.P."/>
            <person name="Vogel R.F."/>
        </authorList>
    </citation>
    <scope>NUCLEOTIDE SEQUENCE [LARGE SCALE GENOMIC DNA]</scope>
    <source>
        <strain evidence="2">TMW 2.1764</strain>
    </source>
</reference>
<dbReference type="Proteomes" id="UP000325415">
    <property type="component" value="Unassembled WGS sequence"/>
</dbReference>